<dbReference type="PANTHER" id="PTHR35368">
    <property type="entry name" value="HYDROPEROXIDE REDUCTASE"/>
    <property type="match status" value="1"/>
</dbReference>
<dbReference type="PANTHER" id="PTHR35368:SF1">
    <property type="entry name" value="HYDROPEROXIDE REDUCTASE"/>
    <property type="match status" value="1"/>
</dbReference>
<accession>A0A6B0SEQ7</accession>
<protein>
    <recommendedName>
        <fullName evidence="3">OsmC family protein</fullName>
    </recommendedName>
</protein>
<reference evidence="1 2" key="1">
    <citation type="submission" date="2019-12" db="EMBL/GenBank/DDBJ databases">
        <title>Isolation and characterization of three novel carbon monoxide-oxidizing members of Halobacteria from salione crusts and soils.</title>
        <authorList>
            <person name="Myers M.R."/>
            <person name="King G.M."/>
        </authorList>
    </citation>
    <scope>NUCLEOTIDE SEQUENCE [LARGE SCALE GENOMIC DNA]</scope>
    <source>
        <strain evidence="1 2">PCN9</strain>
    </source>
</reference>
<dbReference type="SUPFAM" id="SSF82784">
    <property type="entry name" value="OsmC-like"/>
    <property type="match status" value="1"/>
</dbReference>
<dbReference type="InterPro" id="IPR052924">
    <property type="entry name" value="OsmC/Ohr_hydroprdx_reductase"/>
</dbReference>
<dbReference type="NCBIfam" id="NF041052">
    <property type="entry name" value="OsmC_like_Se"/>
    <property type="match status" value="1"/>
</dbReference>
<gene>
    <name evidence="1" type="ORF">GRX66_02230</name>
</gene>
<dbReference type="Proteomes" id="UP000471521">
    <property type="component" value="Unassembled WGS sequence"/>
</dbReference>
<dbReference type="InterPro" id="IPR015946">
    <property type="entry name" value="KH_dom-like_a/b"/>
</dbReference>
<comment type="caution">
    <text evidence="1">The sequence shown here is derived from an EMBL/GenBank/DDBJ whole genome shotgun (WGS) entry which is preliminary data.</text>
</comment>
<dbReference type="InterPro" id="IPR003718">
    <property type="entry name" value="OsmC/Ohr_fam"/>
</dbReference>
<dbReference type="Pfam" id="PF02566">
    <property type="entry name" value="OsmC"/>
    <property type="match status" value="1"/>
</dbReference>
<dbReference type="OrthoDB" id="275388at2157"/>
<dbReference type="Gene3D" id="3.30.300.20">
    <property type="match status" value="1"/>
</dbReference>
<dbReference type="AlphaFoldDB" id="A0A6B0SEQ7"/>
<dbReference type="RefSeq" id="WP_159525067.1">
    <property type="nucleotide sequence ID" value="NZ_WUUU01000007.1"/>
</dbReference>
<organism evidence="1 2">
    <name type="scientific">Halobacterium bonnevillei</name>
    <dbReference type="NCBI Taxonomy" id="2692200"/>
    <lineage>
        <taxon>Archaea</taxon>
        <taxon>Methanobacteriati</taxon>
        <taxon>Methanobacteriota</taxon>
        <taxon>Stenosarchaea group</taxon>
        <taxon>Halobacteria</taxon>
        <taxon>Halobacteriales</taxon>
        <taxon>Halobacteriaceae</taxon>
        <taxon>Halobacterium</taxon>
    </lineage>
</organism>
<evidence type="ECO:0000313" key="2">
    <source>
        <dbReference type="Proteomes" id="UP000471521"/>
    </source>
</evidence>
<keyword evidence="2" id="KW-1185">Reference proteome</keyword>
<evidence type="ECO:0008006" key="3">
    <source>
        <dbReference type="Google" id="ProtNLM"/>
    </source>
</evidence>
<proteinExistence type="predicted"/>
<dbReference type="EMBL" id="WUUU01000007">
    <property type="protein sequence ID" value="MXR19477.1"/>
    <property type="molecule type" value="Genomic_DNA"/>
</dbReference>
<name>A0A6B0SEQ7_9EURY</name>
<dbReference type="InterPro" id="IPR036102">
    <property type="entry name" value="OsmC/Ohrsf"/>
</dbReference>
<sequence length="173" mass="18886">MTLDWDLQDAVWEEFELLANAEDVPVGENRVETELLENYHGRGQARDFEFESDEPASMAGGEDHGPRPLEYFLAGFAFCQQVLLAKHALATGVELDDVNVEVEGDVDPRGVLGVGDVEPGFDGALQQATRIESPATPREIRDLAETAEAHCPAHASLAVPVDRDLYLNGEQIA</sequence>
<evidence type="ECO:0000313" key="1">
    <source>
        <dbReference type="EMBL" id="MXR19477.1"/>
    </source>
</evidence>